<keyword evidence="4" id="KW-0408">Iron</keyword>
<gene>
    <name evidence="6" type="ORF">EW093_04560</name>
</gene>
<protein>
    <submittedName>
        <fullName evidence="6">Bacteriohemerythrin</fullName>
    </submittedName>
</protein>
<proteinExistence type="inferred from homology"/>
<sequence>MSKELIVEWTSIYKTGIDFIDVQHKRLFDEITKLKKLEQNSRETNREVYRILNFLEEYIIIHFSEEEAYMDKIGYDDIISHKSIHSNFIKEFDTLKNRLDSDGNYNPVQLFFFLIKWLQQHIAIEDQKYVNYQSIGK</sequence>
<dbReference type="OrthoDB" id="9797092at2"/>
<evidence type="ECO:0000313" key="6">
    <source>
        <dbReference type="EMBL" id="QEN04001.1"/>
    </source>
</evidence>
<dbReference type="EMBL" id="CP035807">
    <property type="protein sequence ID" value="QEN04001.1"/>
    <property type="molecule type" value="Genomic_DNA"/>
</dbReference>
<reference evidence="6 7" key="2">
    <citation type="submission" date="2019-09" db="EMBL/GenBank/DDBJ databases">
        <title>Complete Genome Sequence and Methylome Analysis of free living Spirochaetas.</title>
        <authorList>
            <person name="Leshcheva N."/>
            <person name="Mikheeva N."/>
        </authorList>
    </citation>
    <scope>NUCLEOTIDE SEQUENCE [LARGE SCALE GENOMIC DNA]</scope>
    <source>
        <strain evidence="6 7">P</strain>
    </source>
</reference>
<dbReference type="InterPro" id="IPR050669">
    <property type="entry name" value="Hemerythrin"/>
</dbReference>
<dbReference type="Gene3D" id="1.20.120.50">
    <property type="entry name" value="Hemerythrin-like"/>
    <property type="match status" value="1"/>
</dbReference>
<dbReference type="InterPro" id="IPR012312">
    <property type="entry name" value="Hemerythrin-like"/>
</dbReference>
<dbReference type="NCBIfam" id="NF033749">
    <property type="entry name" value="bact_hemeryth"/>
    <property type="match status" value="1"/>
</dbReference>
<keyword evidence="3" id="KW-0479">Metal-binding</keyword>
<dbReference type="SUPFAM" id="SSF47188">
    <property type="entry name" value="Hemerythrin-like"/>
    <property type="match status" value="1"/>
</dbReference>
<name>A0A5C1Q916_9SPIO</name>
<organism evidence="6 7">
    <name type="scientific">Thiospirochaeta perfilievii</name>
    <dbReference type="NCBI Taxonomy" id="252967"/>
    <lineage>
        <taxon>Bacteria</taxon>
        <taxon>Pseudomonadati</taxon>
        <taxon>Spirochaetota</taxon>
        <taxon>Spirochaetia</taxon>
        <taxon>Spirochaetales</taxon>
        <taxon>Spirochaetaceae</taxon>
        <taxon>Thiospirochaeta</taxon>
    </lineage>
</organism>
<evidence type="ECO:0000313" key="7">
    <source>
        <dbReference type="Proteomes" id="UP000323824"/>
    </source>
</evidence>
<dbReference type="AlphaFoldDB" id="A0A5C1Q916"/>
<evidence type="ECO:0000256" key="3">
    <source>
        <dbReference type="ARBA" id="ARBA00022723"/>
    </source>
</evidence>
<dbReference type="PROSITE" id="PS00550">
    <property type="entry name" value="HEMERYTHRINS"/>
    <property type="match status" value="1"/>
</dbReference>
<dbReference type="Pfam" id="PF01814">
    <property type="entry name" value="Hemerythrin"/>
    <property type="match status" value="1"/>
</dbReference>
<evidence type="ECO:0000256" key="1">
    <source>
        <dbReference type="ARBA" id="ARBA00010587"/>
    </source>
</evidence>
<evidence type="ECO:0000259" key="5">
    <source>
        <dbReference type="Pfam" id="PF01814"/>
    </source>
</evidence>
<dbReference type="KEGG" id="sper:EW093_04560"/>
<keyword evidence="2" id="KW-0813">Transport</keyword>
<keyword evidence="7" id="KW-1185">Reference proteome</keyword>
<dbReference type="GO" id="GO:0046872">
    <property type="term" value="F:metal ion binding"/>
    <property type="evidence" value="ECO:0007669"/>
    <property type="project" value="UniProtKB-KW"/>
</dbReference>
<dbReference type="InterPro" id="IPR012827">
    <property type="entry name" value="Hemerythrin_metal-bd"/>
</dbReference>
<dbReference type="CDD" id="cd12107">
    <property type="entry name" value="Hemerythrin"/>
    <property type="match status" value="1"/>
</dbReference>
<evidence type="ECO:0000256" key="4">
    <source>
        <dbReference type="ARBA" id="ARBA00023004"/>
    </source>
</evidence>
<feature type="domain" description="Hemerythrin-like" evidence="5">
    <location>
        <begin position="15"/>
        <end position="130"/>
    </location>
</feature>
<dbReference type="GO" id="GO:0005344">
    <property type="term" value="F:oxygen carrier activity"/>
    <property type="evidence" value="ECO:0007669"/>
    <property type="project" value="UniProtKB-KW"/>
</dbReference>
<dbReference type="PANTHER" id="PTHR37164">
    <property type="entry name" value="BACTERIOHEMERYTHRIN"/>
    <property type="match status" value="1"/>
</dbReference>
<dbReference type="Proteomes" id="UP000323824">
    <property type="component" value="Chromosome"/>
</dbReference>
<evidence type="ECO:0000256" key="2">
    <source>
        <dbReference type="ARBA" id="ARBA00022621"/>
    </source>
</evidence>
<accession>A0A5C1Q916</accession>
<dbReference type="InterPro" id="IPR035938">
    <property type="entry name" value="Hemerythrin-like_sf"/>
</dbReference>
<dbReference type="NCBIfam" id="TIGR02481">
    <property type="entry name" value="hemeryth_dom"/>
    <property type="match status" value="1"/>
</dbReference>
<reference evidence="6 7" key="1">
    <citation type="submission" date="2019-02" db="EMBL/GenBank/DDBJ databases">
        <authorList>
            <person name="Fomenkov A."/>
            <person name="Dubinina G."/>
            <person name="Grabovich M."/>
            <person name="Vincze T."/>
            <person name="Roberts R.J."/>
        </authorList>
    </citation>
    <scope>NUCLEOTIDE SEQUENCE [LARGE SCALE GENOMIC DNA]</scope>
    <source>
        <strain evidence="6 7">P</strain>
    </source>
</reference>
<dbReference type="InterPro" id="IPR016131">
    <property type="entry name" value="Haemerythrin_Fe_BS"/>
</dbReference>
<keyword evidence="2" id="KW-0561">Oxygen transport</keyword>
<comment type="similarity">
    <text evidence="1">Belongs to the hemerythrin family.</text>
</comment>
<dbReference type="PANTHER" id="PTHR37164:SF1">
    <property type="entry name" value="BACTERIOHEMERYTHRIN"/>
    <property type="match status" value="1"/>
</dbReference>